<evidence type="ECO:0000256" key="1">
    <source>
        <dbReference type="ARBA" id="ARBA00004906"/>
    </source>
</evidence>
<keyword evidence="7" id="KW-1185">Reference proteome</keyword>
<feature type="domain" description="Periplasmic copper-binding protein NosD beta helix" evidence="5">
    <location>
        <begin position="162"/>
        <end position="347"/>
    </location>
</feature>
<organism evidence="6 7">
    <name type="scientific">Paenisporosarcina antarctica</name>
    <dbReference type="NCBI Taxonomy" id="417367"/>
    <lineage>
        <taxon>Bacteria</taxon>
        <taxon>Bacillati</taxon>
        <taxon>Bacillota</taxon>
        <taxon>Bacilli</taxon>
        <taxon>Bacillales</taxon>
        <taxon>Caryophanaceae</taxon>
        <taxon>Paenisporosarcina</taxon>
    </lineage>
</organism>
<evidence type="ECO:0000256" key="3">
    <source>
        <dbReference type="ARBA" id="ARBA00022786"/>
    </source>
</evidence>
<dbReference type="Proteomes" id="UP000294292">
    <property type="component" value="Chromosome"/>
</dbReference>
<keyword evidence="4" id="KW-0472">Membrane</keyword>
<dbReference type="EMBL" id="CP038015">
    <property type="protein sequence ID" value="QBP41234.1"/>
    <property type="molecule type" value="Genomic_DNA"/>
</dbReference>
<keyword evidence="4" id="KW-1133">Transmembrane helix</keyword>
<evidence type="ECO:0000259" key="5">
    <source>
        <dbReference type="Pfam" id="PF05048"/>
    </source>
</evidence>
<feature type="transmembrane region" description="Helical" evidence="4">
    <location>
        <begin position="421"/>
        <end position="444"/>
    </location>
</feature>
<dbReference type="OrthoDB" id="159063at2"/>
<dbReference type="SUPFAM" id="SSF51126">
    <property type="entry name" value="Pectin lyase-like"/>
    <property type="match status" value="1"/>
</dbReference>
<dbReference type="InterPro" id="IPR051550">
    <property type="entry name" value="SCF-Subunits/Alg-Epimerases"/>
</dbReference>
<dbReference type="InterPro" id="IPR006626">
    <property type="entry name" value="PbH1"/>
</dbReference>
<evidence type="ECO:0000313" key="6">
    <source>
        <dbReference type="EMBL" id="QBP41234.1"/>
    </source>
</evidence>
<gene>
    <name evidence="6" type="ORF">E2636_08840</name>
</gene>
<reference evidence="6 7" key="1">
    <citation type="submission" date="2019-03" db="EMBL/GenBank/DDBJ databases">
        <title>Complete genome sequence of Paenisporosarcina antarctica CGMCC 1.6503T.</title>
        <authorList>
            <person name="Rong J.-C."/>
            <person name="Chi N.-Y."/>
            <person name="Zhang Q.-F."/>
        </authorList>
    </citation>
    <scope>NUCLEOTIDE SEQUENCE [LARGE SCALE GENOMIC DNA]</scope>
    <source>
        <strain evidence="6 7">CGMCC 1.6503</strain>
    </source>
</reference>
<dbReference type="AlphaFoldDB" id="A0A4P6ZY43"/>
<dbReference type="InterPro" id="IPR007742">
    <property type="entry name" value="NosD_dom"/>
</dbReference>
<comment type="pathway">
    <text evidence="1">Protein modification; protein ubiquitination.</text>
</comment>
<sequence length="449" mass="50332">MTILGKGFPFCLGGGRLFFSKISFILTSLLLLFTTFPIPIEAEEGIQQQINNAESGTTIFIESGIYNEKIIISKPLTLIGNGDVILISQGDFPVITIDNTQDVQINHINMKSTNLKGNSLGIKISNSKRILIKDVTFNLLDKGIDLFKVQDSKIDQVILLGREGHFSSKSNGITLDYTKEILIENTNIESVQDGIYVKNDVNSKMINNEISHSRYGIHLMYSNGTQIFKNHLHNNVTGVMHMLTSNTAIIGNIIEHQNQYNGFGVVLFEGEQIHLSKNKLLSNQVGISFQSIENSTITKNTVASNQTGFQFIKYASSNQLSRNEVYGNIVSSVSDKNGAIVNENYWDDYDGVDLDLDGHGDSPYQSNDSYAKLMIKQKEYQFFFESPSVATLSKIERKLPFENNSVVRDDQPFVQRSNNQIYLNFNVIPFIIGSTGLVGGWLLWRKMYC</sequence>
<dbReference type="PANTHER" id="PTHR22990:SF15">
    <property type="entry name" value="F-BOX ONLY PROTEIN 10"/>
    <property type="match status" value="1"/>
</dbReference>
<keyword evidence="2" id="KW-0677">Repeat</keyword>
<dbReference type="InterPro" id="IPR012334">
    <property type="entry name" value="Pectin_lyas_fold"/>
</dbReference>
<name>A0A4P6ZY43_9BACL</name>
<dbReference type="Pfam" id="PF05048">
    <property type="entry name" value="NosD"/>
    <property type="match status" value="1"/>
</dbReference>
<dbReference type="PANTHER" id="PTHR22990">
    <property type="entry name" value="F-BOX ONLY PROTEIN"/>
    <property type="match status" value="1"/>
</dbReference>
<dbReference type="NCBIfam" id="TIGR03804">
    <property type="entry name" value="para_beta_helix"/>
    <property type="match status" value="1"/>
</dbReference>
<dbReference type="Gene3D" id="2.160.20.10">
    <property type="entry name" value="Single-stranded right-handed beta-helix, Pectin lyase-like"/>
    <property type="match status" value="1"/>
</dbReference>
<proteinExistence type="predicted"/>
<dbReference type="InterPro" id="IPR022441">
    <property type="entry name" value="Para_beta_helix_rpt-2"/>
</dbReference>
<accession>A0A4P6ZY43</accession>
<dbReference type="InterPro" id="IPR011050">
    <property type="entry name" value="Pectin_lyase_fold/virulence"/>
</dbReference>
<dbReference type="KEGG" id="panc:E2636_08840"/>
<keyword evidence="4" id="KW-0812">Transmembrane</keyword>
<evidence type="ECO:0000256" key="4">
    <source>
        <dbReference type="SAM" id="Phobius"/>
    </source>
</evidence>
<evidence type="ECO:0000256" key="2">
    <source>
        <dbReference type="ARBA" id="ARBA00022737"/>
    </source>
</evidence>
<protein>
    <recommendedName>
        <fullName evidence="5">Periplasmic copper-binding protein NosD beta helix domain-containing protein</fullName>
    </recommendedName>
</protein>
<evidence type="ECO:0000313" key="7">
    <source>
        <dbReference type="Proteomes" id="UP000294292"/>
    </source>
</evidence>
<dbReference type="SMART" id="SM00710">
    <property type="entry name" value="PbH1"/>
    <property type="match status" value="7"/>
</dbReference>
<keyword evidence="3" id="KW-0833">Ubl conjugation pathway</keyword>